<keyword evidence="2" id="KW-1185">Reference proteome</keyword>
<evidence type="ECO:0000313" key="2">
    <source>
        <dbReference type="Proteomes" id="UP001567538"/>
    </source>
</evidence>
<evidence type="ECO:0000313" key="1">
    <source>
        <dbReference type="EMBL" id="KAL1535439.1"/>
    </source>
</evidence>
<name>A0ABD1FUC4_SALDI</name>
<protein>
    <submittedName>
        <fullName evidence="1">Zinc finger MYM-type protein 1-like</fullName>
    </submittedName>
</protein>
<dbReference type="EMBL" id="JBEAFC010000011">
    <property type="protein sequence ID" value="KAL1535439.1"/>
    <property type="molecule type" value="Genomic_DNA"/>
</dbReference>
<comment type="caution">
    <text evidence="1">The sequence shown here is derived from an EMBL/GenBank/DDBJ whole genome shotgun (WGS) entry which is preliminary data.</text>
</comment>
<reference evidence="1 2" key="1">
    <citation type="submission" date="2024-06" db="EMBL/GenBank/DDBJ databases">
        <title>A chromosome level genome sequence of Diviner's sage (Salvia divinorum).</title>
        <authorList>
            <person name="Ford S.A."/>
            <person name="Ro D.-K."/>
            <person name="Ness R.W."/>
            <person name="Phillips M.A."/>
        </authorList>
    </citation>
    <scope>NUCLEOTIDE SEQUENCE [LARGE SCALE GENOMIC DNA]</scope>
    <source>
        <strain evidence="1">SAF-2024a</strain>
        <tissue evidence="1">Leaf</tissue>
    </source>
</reference>
<organism evidence="1 2">
    <name type="scientific">Salvia divinorum</name>
    <name type="common">Maria pastora</name>
    <name type="synonym">Diviner's sage</name>
    <dbReference type="NCBI Taxonomy" id="28513"/>
    <lineage>
        <taxon>Eukaryota</taxon>
        <taxon>Viridiplantae</taxon>
        <taxon>Streptophyta</taxon>
        <taxon>Embryophyta</taxon>
        <taxon>Tracheophyta</taxon>
        <taxon>Spermatophyta</taxon>
        <taxon>Magnoliopsida</taxon>
        <taxon>eudicotyledons</taxon>
        <taxon>Gunneridae</taxon>
        <taxon>Pentapetalae</taxon>
        <taxon>asterids</taxon>
        <taxon>lamiids</taxon>
        <taxon>Lamiales</taxon>
        <taxon>Lamiaceae</taxon>
        <taxon>Nepetoideae</taxon>
        <taxon>Mentheae</taxon>
        <taxon>Salviinae</taxon>
        <taxon>Salvia</taxon>
        <taxon>Salvia subgen. Calosphace</taxon>
    </lineage>
</organism>
<accession>A0ABD1FUC4</accession>
<proteinExistence type="predicted"/>
<gene>
    <name evidence="1" type="ORF">AAHA92_28216</name>
</gene>
<sequence>MAEDVIFLSSNSLIRRQFQSHLNMERYVKRCRSGSSSSSNVTTGFEIVEIKPRGEVKLNLDEIVSDPGLRKPVYEFDVGVRDESIVIARGKELYVVSELFSSVSMIVNTTGALCKMPDQLKQSEHERLVKEFDGGEAEGNLHQSSPITIIIMCRSFVRLLIRLSKR</sequence>
<dbReference type="AlphaFoldDB" id="A0ABD1FUC4"/>
<dbReference type="Proteomes" id="UP001567538">
    <property type="component" value="Unassembled WGS sequence"/>
</dbReference>